<gene>
    <name evidence="5" type="ORF">LDX53_08460</name>
</gene>
<feature type="domain" description="HTH lacI-type" evidence="4">
    <location>
        <begin position="6"/>
        <end position="61"/>
    </location>
</feature>
<dbReference type="GO" id="GO:0000976">
    <property type="term" value="F:transcription cis-regulatory region binding"/>
    <property type="evidence" value="ECO:0007669"/>
    <property type="project" value="TreeGrafter"/>
</dbReference>
<dbReference type="Gene3D" id="3.40.50.2300">
    <property type="match status" value="2"/>
</dbReference>
<evidence type="ECO:0000259" key="4">
    <source>
        <dbReference type="PROSITE" id="PS50932"/>
    </source>
</evidence>
<dbReference type="SUPFAM" id="SSF47413">
    <property type="entry name" value="lambda repressor-like DNA-binding domains"/>
    <property type="match status" value="1"/>
</dbReference>
<accession>A0AA47GGT9</accession>
<dbReference type="PANTHER" id="PTHR30146">
    <property type="entry name" value="LACI-RELATED TRANSCRIPTIONAL REPRESSOR"/>
    <property type="match status" value="1"/>
</dbReference>
<evidence type="ECO:0000313" key="6">
    <source>
        <dbReference type="Proteomes" id="UP001164557"/>
    </source>
</evidence>
<protein>
    <submittedName>
        <fullName evidence="5">LacI family transcriptional regulator</fullName>
    </submittedName>
</protein>
<evidence type="ECO:0000256" key="1">
    <source>
        <dbReference type="ARBA" id="ARBA00023015"/>
    </source>
</evidence>
<dbReference type="PANTHER" id="PTHR30146:SF109">
    <property type="entry name" value="HTH-TYPE TRANSCRIPTIONAL REGULATOR GALS"/>
    <property type="match status" value="1"/>
</dbReference>
<sequence length="329" mass="36764">MKKKTASIKDVASLANVSIATVSRYLHGQLNRMSAETADQVKNAIVKLNYVPNAAARQLITHKSKMIAIIVVNIADSFSTELYKGANSVLERAGYATVMLDTDSQQAKEKQLINMVGLNTYDGLILQPLSSDVAKIKSEVRRDLPIVILDRQLKDSPWPQVISENFAASKKAAQYFYQHGFTQAIVFSSAIAIASTRQKRLKGIKAVYPQVTIFELDEKMLQHKEIFAKLEKILAEKAEKTVLFFLEERWLLLFLPDLIHANLLPNKNIEISGFADSSLISSIWPSAKMILQDPYKMGQKAGAIMLNLLANKQNIPHTSMVKTSFIKKD</sequence>
<dbReference type="InterPro" id="IPR000843">
    <property type="entry name" value="HTH_LacI"/>
</dbReference>
<dbReference type="PROSITE" id="PS00356">
    <property type="entry name" value="HTH_LACI_1"/>
    <property type="match status" value="1"/>
</dbReference>
<dbReference type="Proteomes" id="UP001164557">
    <property type="component" value="Chromosome"/>
</dbReference>
<evidence type="ECO:0000256" key="3">
    <source>
        <dbReference type="ARBA" id="ARBA00023163"/>
    </source>
</evidence>
<name>A0AA47GGT9_9LACO</name>
<dbReference type="Pfam" id="PF00532">
    <property type="entry name" value="Peripla_BP_1"/>
    <property type="match status" value="1"/>
</dbReference>
<dbReference type="CDD" id="cd01392">
    <property type="entry name" value="HTH_LacI"/>
    <property type="match status" value="1"/>
</dbReference>
<dbReference type="SMART" id="SM00354">
    <property type="entry name" value="HTH_LACI"/>
    <property type="match status" value="1"/>
</dbReference>
<evidence type="ECO:0000313" key="5">
    <source>
        <dbReference type="EMBL" id="UZX29589.1"/>
    </source>
</evidence>
<keyword evidence="6" id="KW-1185">Reference proteome</keyword>
<proteinExistence type="predicted"/>
<dbReference type="Pfam" id="PF00356">
    <property type="entry name" value="LacI"/>
    <property type="match status" value="1"/>
</dbReference>
<dbReference type="Gene3D" id="1.10.260.40">
    <property type="entry name" value="lambda repressor-like DNA-binding domains"/>
    <property type="match status" value="1"/>
</dbReference>
<keyword evidence="1" id="KW-0805">Transcription regulation</keyword>
<dbReference type="InterPro" id="IPR010982">
    <property type="entry name" value="Lambda_DNA-bd_dom_sf"/>
</dbReference>
<keyword evidence="3" id="KW-0804">Transcription</keyword>
<dbReference type="SUPFAM" id="SSF53822">
    <property type="entry name" value="Periplasmic binding protein-like I"/>
    <property type="match status" value="1"/>
</dbReference>
<keyword evidence="2" id="KW-0238">DNA-binding</keyword>
<dbReference type="InterPro" id="IPR001761">
    <property type="entry name" value="Peripla_BP/Lac1_sug-bd_dom"/>
</dbReference>
<reference evidence="5" key="1">
    <citation type="submission" date="2021-09" db="EMBL/GenBank/DDBJ databases">
        <title>Lactobacillus species from Apis mellifera, Switzerland.</title>
        <authorList>
            <person name="Pfister J."/>
            <person name="Brown A."/>
            <person name="Neumann P."/>
            <person name="Collaud A."/>
            <person name="Retschnig G."/>
            <person name="Perreten V."/>
        </authorList>
    </citation>
    <scope>NUCLEOTIDE SEQUENCE</scope>
    <source>
        <strain evidence="5">IBH002</strain>
    </source>
</reference>
<evidence type="ECO:0000256" key="2">
    <source>
        <dbReference type="ARBA" id="ARBA00023125"/>
    </source>
</evidence>
<dbReference type="GO" id="GO:0003700">
    <property type="term" value="F:DNA-binding transcription factor activity"/>
    <property type="evidence" value="ECO:0007669"/>
    <property type="project" value="TreeGrafter"/>
</dbReference>
<organism evidence="5 6">
    <name type="scientific">Lactobacillus helsingborgensis</name>
    <dbReference type="NCBI Taxonomy" id="1218494"/>
    <lineage>
        <taxon>Bacteria</taxon>
        <taxon>Bacillati</taxon>
        <taxon>Bacillota</taxon>
        <taxon>Bacilli</taxon>
        <taxon>Lactobacillales</taxon>
        <taxon>Lactobacillaceae</taxon>
        <taxon>Lactobacillus</taxon>
    </lineage>
</organism>
<dbReference type="AlphaFoldDB" id="A0AA47GGT9"/>
<dbReference type="InterPro" id="IPR028082">
    <property type="entry name" value="Peripla_BP_I"/>
</dbReference>
<dbReference type="RefSeq" id="WP_046327779.1">
    <property type="nucleotide sequence ID" value="NZ_CP084389.1"/>
</dbReference>
<dbReference type="PROSITE" id="PS50932">
    <property type="entry name" value="HTH_LACI_2"/>
    <property type="match status" value="1"/>
</dbReference>
<dbReference type="EMBL" id="CP084389">
    <property type="protein sequence ID" value="UZX29589.1"/>
    <property type="molecule type" value="Genomic_DNA"/>
</dbReference>